<dbReference type="CDD" id="cd00200">
    <property type="entry name" value="WD40"/>
    <property type="match status" value="1"/>
</dbReference>
<dbReference type="PANTHER" id="PTHR44006">
    <property type="entry name" value="U5 SMALL NUCLEAR RIBONUCLEOPROTEIN 40 KDA PROTEIN"/>
    <property type="match status" value="1"/>
</dbReference>
<dbReference type="InterPro" id="IPR019775">
    <property type="entry name" value="WD40_repeat_CS"/>
</dbReference>
<dbReference type="FunFam" id="2.130.10.10:FF:000229">
    <property type="entry name" value="Small nuclear ribonucleoprotein U5 subunit 40"/>
    <property type="match status" value="1"/>
</dbReference>
<dbReference type="AlphaFoldDB" id="A0A3S5BQC6"/>
<dbReference type="PANTHER" id="PTHR44006:SF1">
    <property type="entry name" value="U5 SMALL NUCLEAR RIBONUCLEOPROTEIN 40 KDA PROTEIN"/>
    <property type="match status" value="1"/>
</dbReference>
<dbReference type="InterPro" id="IPR036322">
    <property type="entry name" value="WD40_repeat_dom_sf"/>
</dbReference>
<proteinExistence type="predicted"/>
<comment type="subcellular location">
    <subcellularLocation>
        <location evidence="1">Nucleus</location>
    </subcellularLocation>
</comment>
<dbReference type="PRINTS" id="PR00320">
    <property type="entry name" value="GPROTEINBRPT"/>
</dbReference>
<evidence type="ECO:0000256" key="1">
    <source>
        <dbReference type="ARBA" id="ARBA00004123"/>
    </source>
</evidence>
<dbReference type="InterPro" id="IPR001680">
    <property type="entry name" value="WD40_rpt"/>
</dbReference>
<keyword evidence="13" id="KW-1185">Reference proteome</keyword>
<keyword evidence="4" id="KW-0677">Repeat</keyword>
<evidence type="ECO:0000256" key="5">
    <source>
        <dbReference type="ARBA" id="ARBA00023187"/>
    </source>
</evidence>
<name>A0A3S5BQC6_9PLAT</name>
<dbReference type="Gene3D" id="2.130.10.10">
    <property type="entry name" value="YVTN repeat-like/Quinoprotein amine dehydrogenase"/>
    <property type="match status" value="1"/>
</dbReference>
<organism evidence="12 13">
    <name type="scientific">Protopolystoma xenopodis</name>
    <dbReference type="NCBI Taxonomy" id="117903"/>
    <lineage>
        <taxon>Eukaryota</taxon>
        <taxon>Metazoa</taxon>
        <taxon>Spiralia</taxon>
        <taxon>Lophotrochozoa</taxon>
        <taxon>Platyhelminthes</taxon>
        <taxon>Monogenea</taxon>
        <taxon>Polyopisthocotylea</taxon>
        <taxon>Polystomatidea</taxon>
        <taxon>Polystomatidae</taxon>
        <taxon>Protopolystoma</taxon>
    </lineage>
</organism>
<evidence type="ECO:0000256" key="8">
    <source>
        <dbReference type="ARBA" id="ARBA00064268"/>
    </source>
</evidence>
<dbReference type="EMBL" id="CAAALY010017857">
    <property type="protein sequence ID" value="VEL13462.1"/>
    <property type="molecule type" value="Genomic_DNA"/>
</dbReference>
<protein>
    <recommendedName>
        <fullName evidence="9">U5 small nuclear ribonucleoprotein 40 kDa protein</fullName>
    </recommendedName>
    <alternativeName>
        <fullName evidence="10">WD repeat-containing protein 57</fullName>
    </alternativeName>
</protein>
<feature type="repeat" description="WD" evidence="11">
    <location>
        <begin position="150"/>
        <end position="192"/>
    </location>
</feature>
<keyword evidence="3" id="KW-0507">mRNA processing</keyword>
<dbReference type="GO" id="GO:0003723">
    <property type="term" value="F:RNA binding"/>
    <property type="evidence" value="ECO:0007669"/>
    <property type="project" value="TreeGrafter"/>
</dbReference>
<gene>
    <name evidence="12" type="ORF">PXEA_LOCUS6902</name>
</gene>
<dbReference type="PROSITE" id="PS50082">
    <property type="entry name" value="WD_REPEATS_2"/>
    <property type="match status" value="7"/>
</dbReference>
<evidence type="ECO:0000256" key="10">
    <source>
        <dbReference type="ARBA" id="ARBA00075772"/>
    </source>
</evidence>
<evidence type="ECO:0000313" key="12">
    <source>
        <dbReference type="EMBL" id="VEL13462.1"/>
    </source>
</evidence>
<dbReference type="InterPro" id="IPR052234">
    <property type="entry name" value="U5_snRNP_Component"/>
</dbReference>
<keyword evidence="5" id="KW-0508">mRNA splicing</keyword>
<keyword evidence="2 11" id="KW-0853">WD repeat</keyword>
<dbReference type="SMART" id="SM00320">
    <property type="entry name" value="WD40"/>
    <property type="match status" value="7"/>
</dbReference>
<keyword evidence="6" id="KW-0539">Nucleus</keyword>
<evidence type="ECO:0000256" key="3">
    <source>
        <dbReference type="ARBA" id="ARBA00022664"/>
    </source>
</evidence>
<feature type="repeat" description="WD" evidence="11">
    <location>
        <begin position="64"/>
        <end position="97"/>
    </location>
</feature>
<feature type="repeat" description="WD" evidence="11">
    <location>
        <begin position="234"/>
        <end position="268"/>
    </location>
</feature>
<dbReference type="GO" id="GO:0000375">
    <property type="term" value="P:RNA splicing, via transesterification reactions"/>
    <property type="evidence" value="ECO:0007669"/>
    <property type="project" value="UniProtKB-ARBA"/>
</dbReference>
<evidence type="ECO:0000256" key="11">
    <source>
        <dbReference type="PROSITE-ProRule" id="PRU00221"/>
    </source>
</evidence>
<dbReference type="GO" id="GO:0006397">
    <property type="term" value="P:mRNA processing"/>
    <property type="evidence" value="ECO:0007669"/>
    <property type="project" value="UniProtKB-KW"/>
</dbReference>
<evidence type="ECO:0000256" key="4">
    <source>
        <dbReference type="ARBA" id="ARBA00022737"/>
    </source>
</evidence>
<feature type="repeat" description="WD" evidence="11">
    <location>
        <begin position="192"/>
        <end position="233"/>
    </location>
</feature>
<dbReference type="PROSITE" id="PS50294">
    <property type="entry name" value="WD_REPEATS_REGION"/>
    <property type="match status" value="5"/>
</dbReference>
<evidence type="ECO:0000256" key="7">
    <source>
        <dbReference type="ARBA" id="ARBA00057342"/>
    </source>
</evidence>
<dbReference type="GO" id="GO:0005682">
    <property type="term" value="C:U5 snRNP"/>
    <property type="evidence" value="ECO:0007669"/>
    <property type="project" value="UniProtKB-ARBA"/>
</dbReference>
<reference evidence="12" key="1">
    <citation type="submission" date="2018-11" db="EMBL/GenBank/DDBJ databases">
        <authorList>
            <consortium name="Pathogen Informatics"/>
        </authorList>
    </citation>
    <scope>NUCLEOTIDE SEQUENCE</scope>
</reference>
<dbReference type="GO" id="GO:0071013">
    <property type="term" value="C:catalytic step 2 spliceosome"/>
    <property type="evidence" value="ECO:0007669"/>
    <property type="project" value="TreeGrafter"/>
</dbReference>
<dbReference type="InterPro" id="IPR015943">
    <property type="entry name" value="WD40/YVTN_repeat-like_dom_sf"/>
</dbReference>
<accession>A0A3S5BQC6</accession>
<dbReference type="PROSITE" id="PS00678">
    <property type="entry name" value="WD_REPEATS_1"/>
    <property type="match status" value="2"/>
</dbReference>
<dbReference type="SUPFAM" id="SSF50978">
    <property type="entry name" value="WD40 repeat-like"/>
    <property type="match status" value="1"/>
</dbReference>
<feature type="repeat" description="WD" evidence="11">
    <location>
        <begin position="326"/>
        <end position="362"/>
    </location>
</feature>
<comment type="function">
    <text evidence="7">Required for pre-mRNA splicing as component of the activated spliceosome. Component of the U5 small nuclear ribonucleoprotein (snRNP) complex and the U4/U6-U5 tri-snRNP complex, building blocks of the spliceosome. As a component of the minor spliceosome, involved in the splicing of U12-type introns in pre-mRNAs.</text>
</comment>
<evidence type="ECO:0000256" key="9">
    <source>
        <dbReference type="ARBA" id="ARBA00073554"/>
    </source>
</evidence>
<comment type="subunit">
    <text evidence="8">Component of the pre-catalytic and catalytic spliceosome complexes. Component of the postcatalytic spliceosome P complex. Part of the U5 snRNP complex. Interacts with PRPF8. Component of the U4/U6-U5 tri-snRNP complex composed of the U4, U6 and U5 snRNAs and at least PRPF3, PRPF4, PRPF6, PRPF8, PRPF31, SNRNP200, TXNL4A, WDR57, SNRNP40, DDX23, CD2BP2, PPIH, SNU13, EFTUD2, SART1 and USP39. Component of the minor spliceosome, which splices U12-type introns.</text>
</comment>
<feature type="repeat" description="WD" evidence="11">
    <location>
        <begin position="295"/>
        <end position="325"/>
    </location>
</feature>
<feature type="repeat" description="WD" evidence="11">
    <location>
        <begin position="108"/>
        <end position="149"/>
    </location>
</feature>
<evidence type="ECO:0000313" key="13">
    <source>
        <dbReference type="Proteomes" id="UP000784294"/>
    </source>
</evidence>
<dbReference type="Proteomes" id="UP000784294">
    <property type="component" value="Unassembled WGS sequence"/>
</dbReference>
<evidence type="ECO:0000256" key="2">
    <source>
        <dbReference type="ARBA" id="ARBA00022574"/>
    </source>
</evidence>
<evidence type="ECO:0000256" key="6">
    <source>
        <dbReference type="ARBA" id="ARBA00023242"/>
    </source>
</evidence>
<dbReference type="Pfam" id="PF00400">
    <property type="entry name" value="WD40"/>
    <property type="match status" value="7"/>
</dbReference>
<sequence>MDFKRPLAGVSTMSMVPVPAKKAKMDSVNFPIVPVHLNKSSIIPSGLAGSMPRTSSLMSPNMLLSGHDSEVYCAKFYPIDGSFIATAGFDRQIMIWETYGECQCIASMPGHGGAIVDLHFSTDGDTLYTASTDKTIALWDMESCQRIKKIRGHTNFVNACHVARRGPQLICSGSDDGTIRLWDRRKRTPAQTFQNTYQVLSVTFNDTAEVIFSGGIDNIVKGWDLRAADVSMRLAGHTDTVTGLSLSPDGCHLLSNAMDNTLRLWDVRPYAPTERCVRVFQGHQHTFEKNLLRCAWSPDNRRVTCGSGDRYVYVWDVASQQLIYKLPGHSASVNEIAFHPVEPILLSAGSDKRVFLGEIERS</sequence>
<dbReference type="OrthoDB" id="1068471at2759"/>
<dbReference type="InterPro" id="IPR020472">
    <property type="entry name" value="WD40_PAC1"/>
</dbReference>
<comment type="caution">
    <text evidence="12">The sequence shown here is derived from an EMBL/GenBank/DDBJ whole genome shotgun (WGS) entry which is preliminary data.</text>
</comment>